<proteinExistence type="inferred from homology"/>
<sequence>MAPDKDFVLIALLKYNYFPAHKKEKEELPPIFSTKQFTKKIAQKLSHLRSRKDGYDQISYKITRYNNIPRVLSIPHPKPYADIVFCLSENWDNLAYICNNEVSLIRPRQHKDGRIIIMNYEGSHEKIERSLKKSFGHKFCIETDITNCFPSIYSHAIPWALIGLKEAKSRKRYKNEWFNKIDARQRMLKRNETQGVPIGPASSNIITEIILAKVDEVMSKDFNYIRFIDDYTCYCKKYEDAEEFARRLSQELSKYNLTLNLKKTHIHQLPKPTNDDWIIDLKSRISGDSKKITHYQAVNYIDYAVSLNKKIPDGSILKYAFKSIRGRLNVKDERFCLNYILLLAPHYPILIPIINKMLHNASKKDKFVYEKELKYILDESIVNHRSDGMCWTLYYLLKNKVTLSPEIAKHIIATKDCMAILMLYLFKKFDTEINGFANGLDKTDLYGLDNYWLLLYQLFYDNKIKNPYKDEETFKILKDNNVNFIQSK</sequence>
<evidence type="ECO:0000313" key="3">
    <source>
        <dbReference type="EMBL" id="CAJ75424.1"/>
    </source>
</evidence>
<dbReference type="PANTHER" id="PTHR34047:SF8">
    <property type="entry name" value="PROTEIN YKFC"/>
    <property type="match status" value="1"/>
</dbReference>
<protein>
    <recommendedName>
        <fullName evidence="2">Reverse transcriptase domain-containing protein</fullName>
    </recommendedName>
</protein>
<dbReference type="AlphaFoldDB" id="Q1Q5Y4"/>
<dbReference type="PANTHER" id="PTHR34047">
    <property type="entry name" value="NUCLEAR INTRON MATURASE 1, MITOCHONDRIAL-RELATED"/>
    <property type="match status" value="1"/>
</dbReference>
<organism evidence="3">
    <name type="scientific">Kuenenia stuttgartiensis</name>
    <dbReference type="NCBI Taxonomy" id="174633"/>
    <lineage>
        <taxon>Bacteria</taxon>
        <taxon>Pseudomonadati</taxon>
        <taxon>Planctomycetota</taxon>
        <taxon>Candidatus Brocadiia</taxon>
        <taxon>Candidatus Brocadiales</taxon>
        <taxon>Candidatus Brocadiaceae</taxon>
        <taxon>Candidatus Kuenenia</taxon>
    </lineage>
</organism>
<evidence type="ECO:0000259" key="2">
    <source>
        <dbReference type="PROSITE" id="PS50878"/>
    </source>
</evidence>
<gene>
    <name evidence="4" type="ORF">KsCSTR_28740</name>
    <name evidence="3" type="ORF">kuste4662</name>
</gene>
<dbReference type="Pfam" id="PF00078">
    <property type="entry name" value="RVT_1"/>
    <property type="match status" value="1"/>
</dbReference>
<reference evidence="4 5" key="3">
    <citation type="submission" date="2020-02" db="EMBL/GenBank/DDBJ databases">
        <title>Newly sequenced genome of strain CSTR1 showed variability in Candidatus Kuenenia stuttgartiensis genomes.</title>
        <authorList>
            <person name="Ding C."/>
            <person name="Adrian L."/>
        </authorList>
    </citation>
    <scope>NUCLEOTIDE SEQUENCE [LARGE SCALE GENOMIC DNA]</scope>
    <source>
        <strain evidence="4 5">CSTR1</strain>
    </source>
</reference>
<evidence type="ECO:0000313" key="5">
    <source>
        <dbReference type="Proteomes" id="UP000501926"/>
    </source>
</evidence>
<accession>Q1Q5Y4</accession>
<dbReference type="CDD" id="cd01646">
    <property type="entry name" value="RT_Bac_retron_I"/>
    <property type="match status" value="1"/>
</dbReference>
<dbReference type="InterPro" id="IPR051083">
    <property type="entry name" value="GrpII_Intron_Splice-Mob/Def"/>
</dbReference>
<dbReference type="InterPro" id="IPR043128">
    <property type="entry name" value="Rev_trsase/Diguanyl_cyclase"/>
</dbReference>
<dbReference type="EMBL" id="CT573071">
    <property type="protein sequence ID" value="CAJ75424.1"/>
    <property type="molecule type" value="Genomic_DNA"/>
</dbReference>
<reference evidence="3" key="2">
    <citation type="submission" date="2006-01" db="EMBL/GenBank/DDBJ databases">
        <authorList>
            <person name="Genoscope"/>
        </authorList>
    </citation>
    <scope>NUCLEOTIDE SEQUENCE</scope>
</reference>
<dbReference type="Gene3D" id="3.30.70.270">
    <property type="match status" value="1"/>
</dbReference>
<dbReference type="RefSeq" id="WP_164995053.1">
    <property type="nucleotide sequence ID" value="NZ_CP049055.1"/>
</dbReference>
<comment type="similarity">
    <text evidence="1">Belongs to the bacterial reverse transcriptase family.</text>
</comment>
<dbReference type="Proteomes" id="UP000501926">
    <property type="component" value="Chromosome"/>
</dbReference>
<dbReference type="InterPro" id="IPR000477">
    <property type="entry name" value="RT_dom"/>
</dbReference>
<dbReference type="SUPFAM" id="SSF56672">
    <property type="entry name" value="DNA/RNA polymerases"/>
    <property type="match status" value="1"/>
</dbReference>
<name>Q1Q5Y4_KUEST</name>
<evidence type="ECO:0000256" key="1">
    <source>
        <dbReference type="ARBA" id="ARBA00034120"/>
    </source>
</evidence>
<feature type="domain" description="Reverse transcriptase" evidence="2">
    <location>
        <begin position="1"/>
        <end position="305"/>
    </location>
</feature>
<dbReference type="InterPro" id="IPR043502">
    <property type="entry name" value="DNA/RNA_pol_sf"/>
</dbReference>
<evidence type="ECO:0000313" key="4">
    <source>
        <dbReference type="EMBL" id="QII12253.1"/>
    </source>
</evidence>
<dbReference type="PROSITE" id="PS50878">
    <property type="entry name" value="RT_POL"/>
    <property type="match status" value="1"/>
</dbReference>
<dbReference type="NCBIfam" id="NF041749">
    <property type="entry name" value="Drt4"/>
    <property type="match status" value="1"/>
</dbReference>
<reference evidence="3" key="1">
    <citation type="journal article" date="2006" name="Nature">
        <title>Deciphering the evolution and metabolism of an anammox bacterium from a community genome.</title>
        <authorList>
            <person name="Strous M."/>
            <person name="Pelletier E."/>
            <person name="Mangenot S."/>
            <person name="Rattei T."/>
            <person name="Lehner A."/>
            <person name="Taylor M.W."/>
            <person name="Horn M."/>
            <person name="Daims H."/>
            <person name="Bartol-Mavel D."/>
            <person name="Wincker P."/>
            <person name="Barbe V."/>
            <person name="Fonknechten N."/>
            <person name="Vallenet D."/>
            <person name="Segurens B."/>
            <person name="Schenowitz-Truong C."/>
            <person name="Medigue C."/>
            <person name="Collingro A."/>
            <person name="Snel B."/>
            <person name="Dutilh B.E."/>
            <person name="OpDenCamp H.J.M."/>
            <person name="vanDerDrift C."/>
            <person name="Cirpus I."/>
            <person name="vanDePas-Schoonen K.T."/>
            <person name="Harhangi H.R."/>
            <person name="vanNiftrik L."/>
            <person name="Schmid M."/>
            <person name="Keltjens J."/>
            <person name="vanDeVossenberg J."/>
            <person name="Kartal B."/>
            <person name="Meier H."/>
            <person name="Frishman D."/>
            <person name="Huynen M.A."/>
            <person name="Mewes H."/>
            <person name="Weissenbach J."/>
            <person name="Jetten M.S.M."/>
            <person name="Wagner M."/>
            <person name="LePaslier D."/>
        </authorList>
    </citation>
    <scope>NUCLEOTIDE SEQUENCE</scope>
</reference>
<dbReference type="EMBL" id="CP049055">
    <property type="protein sequence ID" value="QII12253.1"/>
    <property type="molecule type" value="Genomic_DNA"/>
</dbReference>